<feature type="binding site" evidence="11 13">
    <location>
        <begin position="540"/>
        <end position="541"/>
    </location>
    <ligand>
        <name>NADP(+)</name>
        <dbReference type="ChEBI" id="CHEBI:58349"/>
    </ligand>
</feature>
<dbReference type="InterPro" id="IPR001709">
    <property type="entry name" value="Flavoprot_Pyr_Nucl_cyt_Rdtase"/>
</dbReference>
<dbReference type="InterPro" id="IPR008254">
    <property type="entry name" value="Flavodoxin/NO_synth"/>
</dbReference>
<feature type="binding site" evidence="11 13">
    <location>
        <position position="620"/>
    </location>
    <ligand>
        <name>FAD</name>
        <dbReference type="ChEBI" id="CHEBI:57692"/>
    </ligand>
</feature>
<comment type="function">
    <text evidence="11 12">Component of the sulfite reductase complex that catalyzes the 6-electron reduction of sulfite to sulfide. This is one of several activities required for the biosynthesis of L-cysteine from sulfate. The flavoprotein component catalyzes the electron flow from NADPH -&gt; FAD -&gt; FMN to the hemoprotein component.</text>
</comment>
<dbReference type="HAMAP" id="MF_01541">
    <property type="entry name" value="CysJ"/>
    <property type="match status" value="1"/>
</dbReference>
<keyword evidence="4 11" id="KW-0288">FMN</keyword>
<dbReference type="InterPro" id="IPR017927">
    <property type="entry name" value="FAD-bd_FR_type"/>
</dbReference>
<comment type="similarity">
    <text evidence="11">In the C-terminal section; belongs to the flavoprotein pyridine nucleotide cytochrome reductase family.</text>
</comment>
<dbReference type="HOGENOM" id="CLU_001570_17_7_6"/>
<dbReference type="GO" id="GO:0050660">
    <property type="term" value="F:flavin adenine dinucleotide binding"/>
    <property type="evidence" value="ECO:0007669"/>
    <property type="project" value="InterPro"/>
</dbReference>
<dbReference type="GO" id="GO:0000103">
    <property type="term" value="P:sulfate assimilation"/>
    <property type="evidence" value="ECO:0007669"/>
    <property type="project" value="UniProtKB-UniRule"/>
</dbReference>
<dbReference type="CDD" id="cd06199">
    <property type="entry name" value="SiR"/>
    <property type="match status" value="1"/>
</dbReference>
<dbReference type="InterPro" id="IPR029039">
    <property type="entry name" value="Flavoprotein-like_sf"/>
</dbReference>
<dbReference type="PRINTS" id="PR00371">
    <property type="entry name" value="FPNCR"/>
</dbReference>
<comment type="similarity">
    <text evidence="11">In the N-terminal section; belongs to the flavodoxin family.</text>
</comment>
<dbReference type="PRINTS" id="PR00369">
    <property type="entry name" value="FLAVODOXIN"/>
</dbReference>
<dbReference type="KEGG" id="xpo:XPG1_2783"/>
<dbReference type="PANTHER" id="PTHR19384">
    <property type="entry name" value="NITRIC OXIDE SYNTHASE-RELATED"/>
    <property type="match status" value="1"/>
</dbReference>
<dbReference type="Proteomes" id="UP000032735">
    <property type="component" value="Chromosome"/>
</dbReference>
<keyword evidence="7 11" id="KW-0249">Electron transport</keyword>
<dbReference type="NCBIfam" id="NF008197">
    <property type="entry name" value="PRK10953.1"/>
    <property type="match status" value="1"/>
</dbReference>
<feature type="binding site" evidence="11 13">
    <location>
        <position position="431"/>
    </location>
    <ligand>
        <name>FAD</name>
        <dbReference type="ChEBI" id="CHEBI:57692"/>
    </ligand>
</feature>
<dbReference type="UniPathway" id="UPA00140">
    <property type="reaction ID" value="UER00207"/>
</dbReference>
<reference evidence="16 17" key="1">
    <citation type="submission" date="2013-07" db="EMBL/GenBank/DDBJ databases">
        <authorList>
            <person name="Genoscope - CEA"/>
        </authorList>
    </citation>
    <scope>NUCLEOTIDE SEQUENCE [LARGE SCALE GENOMIC DNA]</scope>
    <source>
        <strain evidence="16 17">G6</strain>
    </source>
</reference>
<sequence>MFMISTLFTAWILAMAKGTGIMTVKPPSTVLLPVSPEQLSRLQSAISDFSSHQLAWLSGYFWGMVNQQPQTGVEALTVSAPETVTLLAASQTGNARRLAEQLRDSLLAENLNVNLMNAGDYKFKQISQERVLIVIASTQGEGEPAEEAVALYKYLYSKKAPSMKETVYAVFGLGDTSYENFCQAGKDFDRRLHELGAQRLLARVDADVEYQEQADQWRQQITAILTQRLSAQTTRPTPSTVMAEHSKEAPTYTKEMPLTASLLTNQKITGRGSDKDVRHIEIDLGDSGLRYQPGDALGVWFENDPALVDELIALLWRDGSEHVTVHGKSLSLREALISHVELTQNNSMIVEKYAALAKDDSLLALVANKPALQQYAQTTPIVDMVRSVAAHPEAQQFIDLLRPLTPRLYSISSSPSEVGNEVHITVGVVRYDIEGRARTGGASGYLADRLQEDDNIRVFIEQNNNFRLPTDPNTPVIMIGPGTGVAPFRAFLQHRDNQGATGKNWLFFGNPHFVEDFLYQVEFQRYVKEGLLTRIDLAWSRDQQHKVYVQDKLNEQGEEIWRWIQDGAHVYVCGDANRMAKDVEQALLSIISQYSGMDAEQADEFLSELRLERRYQRDVY</sequence>
<dbReference type="Gene3D" id="3.40.50.360">
    <property type="match status" value="1"/>
</dbReference>
<evidence type="ECO:0000256" key="10">
    <source>
        <dbReference type="ARBA" id="ARBA00052219"/>
    </source>
</evidence>
<evidence type="ECO:0000313" key="17">
    <source>
        <dbReference type="Proteomes" id="UP000032735"/>
    </source>
</evidence>
<dbReference type="GO" id="GO:0004783">
    <property type="term" value="F:sulfite reductase (NADPH) activity"/>
    <property type="evidence" value="ECO:0007669"/>
    <property type="project" value="UniProtKB-UniRule"/>
</dbReference>
<dbReference type="Gene3D" id="2.40.30.10">
    <property type="entry name" value="Translation factors"/>
    <property type="match status" value="1"/>
</dbReference>
<dbReference type="STRING" id="1354304.XPG1_2783"/>
<evidence type="ECO:0000256" key="4">
    <source>
        <dbReference type="ARBA" id="ARBA00022643"/>
    </source>
</evidence>
<feature type="binding site" evidence="11 13">
    <location>
        <begin position="440"/>
        <end position="443"/>
    </location>
    <ligand>
        <name>FAD</name>
        <dbReference type="ChEBI" id="CHEBI:57692"/>
    </ligand>
</feature>
<dbReference type="FunFam" id="3.40.50.360:FF:000018">
    <property type="entry name" value="Sulfite reductase [NADPH] flavoprotein alpha-component"/>
    <property type="match status" value="1"/>
</dbReference>
<dbReference type="Pfam" id="PF00175">
    <property type="entry name" value="NAD_binding_1"/>
    <property type="match status" value="1"/>
</dbReference>
<evidence type="ECO:0000256" key="12">
    <source>
        <dbReference type="PIRNR" id="PIRNR000207"/>
    </source>
</evidence>
<keyword evidence="3 11" id="KW-0285">Flavoprotein</keyword>
<evidence type="ECO:0000256" key="7">
    <source>
        <dbReference type="ARBA" id="ARBA00022982"/>
    </source>
</evidence>
<dbReference type="SUPFAM" id="SSF52343">
    <property type="entry name" value="Ferredoxin reductase-like, C-terminal NADP-linked domain"/>
    <property type="match status" value="1"/>
</dbReference>
<dbReference type="AlphaFoldDB" id="A0A068R8H0"/>
<proteinExistence type="inferred from homology"/>
<keyword evidence="2 11" id="KW-0028">Amino-acid biosynthesis</keyword>
<dbReference type="NCBIfam" id="NF004859">
    <property type="entry name" value="PRK06214.1"/>
    <property type="match status" value="1"/>
</dbReference>
<feature type="binding site" evidence="11 13">
    <location>
        <position position="582"/>
    </location>
    <ligand>
        <name>NADP(+)</name>
        <dbReference type="ChEBI" id="CHEBI:58349"/>
    </ligand>
</feature>
<organism evidence="16 17">
    <name type="scientific">Xenorhabdus poinarii G6</name>
    <dbReference type="NCBI Taxonomy" id="1354304"/>
    <lineage>
        <taxon>Bacteria</taxon>
        <taxon>Pseudomonadati</taxon>
        <taxon>Pseudomonadota</taxon>
        <taxon>Gammaproteobacteria</taxon>
        <taxon>Enterobacterales</taxon>
        <taxon>Morganellaceae</taxon>
        <taxon>Xenorhabdus</taxon>
    </lineage>
</organism>
<feature type="binding site" evidence="11 13">
    <location>
        <begin position="546"/>
        <end position="550"/>
    </location>
    <ligand>
        <name>NADP(+)</name>
        <dbReference type="ChEBI" id="CHEBI:58349"/>
    </ligand>
</feature>
<dbReference type="PROSITE" id="PS51384">
    <property type="entry name" value="FAD_FR"/>
    <property type="match status" value="1"/>
</dbReference>
<dbReference type="PROSITE" id="PS50902">
    <property type="entry name" value="FLAVODOXIN_LIKE"/>
    <property type="match status" value="1"/>
</dbReference>
<feature type="domain" description="FAD-binding FR-type" evidence="15">
    <location>
        <begin position="255"/>
        <end position="469"/>
    </location>
</feature>
<feature type="domain" description="Flavodoxin-like" evidence="14">
    <location>
        <begin position="84"/>
        <end position="222"/>
    </location>
</feature>
<comment type="subunit">
    <text evidence="11 12">Alpha(8)-beta(8). The alpha component is a flavoprotein, the beta component is a hemoprotein.</text>
</comment>
<dbReference type="EMBL" id="FO704551">
    <property type="protein sequence ID" value="CDG22435.1"/>
    <property type="molecule type" value="Genomic_DNA"/>
</dbReference>
<dbReference type="InterPro" id="IPR010199">
    <property type="entry name" value="CysJ"/>
</dbReference>
<name>A0A068R8H0_9GAMM</name>
<dbReference type="InterPro" id="IPR001094">
    <property type="entry name" value="Flavdoxin-like"/>
</dbReference>
<dbReference type="GO" id="GO:0070814">
    <property type="term" value="P:hydrogen sulfide biosynthetic process"/>
    <property type="evidence" value="ECO:0007669"/>
    <property type="project" value="UniProtKB-UniRule"/>
</dbReference>
<dbReference type="FunFam" id="3.40.50.80:FF:000001">
    <property type="entry name" value="NADPH--cytochrome P450 reductase 1"/>
    <property type="match status" value="1"/>
</dbReference>
<feature type="binding site" evidence="11 13">
    <location>
        <begin position="425"/>
        <end position="427"/>
    </location>
    <ligand>
        <name>FAD</name>
        <dbReference type="ChEBI" id="CHEBI:57692"/>
    </ligand>
</feature>
<comment type="cofactor">
    <cofactor evidence="11 12 13">
        <name>FAD</name>
        <dbReference type="ChEBI" id="CHEBI:57692"/>
    </cofactor>
    <text evidence="11 12 13">Binds 1 FAD per subunit.</text>
</comment>
<keyword evidence="5 11" id="KW-0274">FAD</keyword>
<gene>
    <name evidence="11 16" type="primary">cysJ</name>
    <name evidence="16" type="ORF">XPG1_2783</name>
</gene>
<keyword evidence="8 11" id="KW-0560">Oxidoreductase</keyword>
<dbReference type="FunFam" id="1.20.990.10:FF:000004">
    <property type="entry name" value="Sulfite reductase [NADPH] flavoprotein alpha-component"/>
    <property type="match status" value="1"/>
</dbReference>
<dbReference type="NCBIfam" id="TIGR01931">
    <property type="entry name" value="cysJ"/>
    <property type="match status" value="1"/>
</dbReference>
<keyword evidence="9 11" id="KW-0198">Cysteine biosynthesis</keyword>
<evidence type="ECO:0000256" key="6">
    <source>
        <dbReference type="ARBA" id="ARBA00022857"/>
    </source>
</evidence>
<dbReference type="InterPro" id="IPR023173">
    <property type="entry name" value="NADPH_Cyt_P450_Rdtase_alpha"/>
</dbReference>
<dbReference type="Gene3D" id="3.40.50.80">
    <property type="entry name" value="Nucleotide-binding domain of ferredoxin-NADP reductase (FNR) module"/>
    <property type="match status" value="1"/>
</dbReference>
<keyword evidence="1 11" id="KW-0813">Transport</keyword>
<keyword evidence="17" id="KW-1185">Reference proteome</keyword>
<feature type="binding site" evidence="11 13">
    <location>
        <position position="343"/>
    </location>
    <ligand>
        <name>FAD</name>
        <dbReference type="ChEBI" id="CHEBI:57692"/>
    </ligand>
</feature>
<evidence type="ECO:0000256" key="5">
    <source>
        <dbReference type="ARBA" id="ARBA00022827"/>
    </source>
</evidence>
<dbReference type="PIRSF" id="PIRSF000207">
    <property type="entry name" value="SiR-FP_CysJ"/>
    <property type="match status" value="1"/>
</dbReference>
<evidence type="ECO:0000256" key="8">
    <source>
        <dbReference type="ARBA" id="ARBA00023002"/>
    </source>
</evidence>
<dbReference type="GO" id="GO:0019344">
    <property type="term" value="P:cysteine biosynthetic process"/>
    <property type="evidence" value="ECO:0007669"/>
    <property type="project" value="UniProtKB-KW"/>
</dbReference>
<comment type="catalytic activity">
    <reaction evidence="10 11 12">
        <text>hydrogen sulfide + 3 NADP(+) + 3 H2O = sulfite + 3 NADPH + 4 H(+)</text>
        <dbReference type="Rhea" id="RHEA:13801"/>
        <dbReference type="ChEBI" id="CHEBI:15377"/>
        <dbReference type="ChEBI" id="CHEBI:15378"/>
        <dbReference type="ChEBI" id="CHEBI:17359"/>
        <dbReference type="ChEBI" id="CHEBI:29919"/>
        <dbReference type="ChEBI" id="CHEBI:57783"/>
        <dbReference type="ChEBI" id="CHEBI:58349"/>
        <dbReference type="EC" id="1.8.1.2"/>
    </reaction>
</comment>
<evidence type="ECO:0000256" key="2">
    <source>
        <dbReference type="ARBA" id="ARBA00022605"/>
    </source>
</evidence>
<dbReference type="GO" id="GO:0010181">
    <property type="term" value="F:FMN binding"/>
    <property type="evidence" value="ECO:0007669"/>
    <property type="project" value="InterPro"/>
</dbReference>
<dbReference type="Pfam" id="PF00667">
    <property type="entry name" value="FAD_binding_1"/>
    <property type="match status" value="1"/>
</dbReference>
<dbReference type="InterPro" id="IPR029758">
    <property type="entry name" value="CysJ_Proteobact"/>
</dbReference>
<dbReference type="EC" id="1.8.1.2" evidence="11 12"/>
<dbReference type="PANTHER" id="PTHR19384:SF128">
    <property type="entry name" value="NADPH OXIDOREDUCTASE A"/>
    <property type="match status" value="1"/>
</dbReference>
<feature type="binding site" evidence="11">
    <location>
        <position position="377"/>
    </location>
    <ligand>
        <name>FAD</name>
        <dbReference type="ChEBI" id="CHEBI:57692"/>
    </ligand>
</feature>
<comment type="pathway">
    <text evidence="11 12">Sulfur metabolism; hydrogen sulfide biosynthesis; hydrogen sulfide from sulfite (NADPH route): step 1/1.</text>
</comment>
<dbReference type="InterPro" id="IPR003097">
    <property type="entry name" value="CysJ-like_FAD-binding"/>
</dbReference>
<evidence type="ECO:0000259" key="14">
    <source>
        <dbReference type="PROSITE" id="PS50902"/>
    </source>
</evidence>
<dbReference type="InterPro" id="IPR017938">
    <property type="entry name" value="Riboflavin_synthase-like_b-brl"/>
</dbReference>
<keyword evidence="6 11" id="KW-0521">NADP</keyword>
<protein>
    <recommendedName>
        <fullName evidence="11 12">Sulfite reductase [NADPH] flavoprotein alpha-component</fullName>
        <shortName evidence="11 12">SiR-FP</shortName>
        <ecNumber evidence="11 12">1.8.1.2</ecNumber>
    </recommendedName>
</protein>
<dbReference type="InterPro" id="IPR039261">
    <property type="entry name" value="FNR_nucleotide-bd"/>
</dbReference>
<dbReference type="SUPFAM" id="SSF63380">
    <property type="entry name" value="Riboflavin synthase domain-like"/>
    <property type="match status" value="1"/>
</dbReference>
<dbReference type="SUPFAM" id="SSF52218">
    <property type="entry name" value="Flavoproteins"/>
    <property type="match status" value="1"/>
</dbReference>
<comment type="similarity">
    <text evidence="11">Belongs to the NADPH-dependent sulphite reductase flavoprotein subunit CysJ family.</text>
</comment>
<feature type="binding site" evidence="11 13">
    <location>
        <begin position="173"/>
        <end position="182"/>
    </location>
    <ligand>
        <name>FMN</name>
        <dbReference type="ChEBI" id="CHEBI:58210"/>
    </ligand>
</feature>
<dbReference type="Gene3D" id="1.20.990.10">
    <property type="entry name" value="NADPH-cytochrome p450 Reductase, Chain A, domain 3"/>
    <property type="match status" value="1"/>
</dbReference>
<accession>A0A068R8H0</accession>
<evidence type="ECO:0000259" key="15">
    <source>
        <dbReference type="PROSITE" id="PS51384"/>
    </source>
</evidence>
<evidence type="ECO:0000313" key="16">
    <source>
        <dbReference type="EMBL" id="CDG22435.1"/>
    </source>
</evidence>
<feature type="binding site" evidence="11 13">
    <location>
        <begin position="137"/>
        <end position="140"/>
    </location>
    <ligand>
        <name>FMN</name>
        <dbReference type="ChEBI" id="CHEBI:58210"/>
    </ligand>
</feature>
<dbReference type="InterPro" id="IPR001433">
    <property type="entry name" value="OxRdtase_FAD/NAD-bd"/>
</dbReference>
<evidence type="ECO:0000256" key="1">
    <source>
        <dbReference type="ARBA" id="ARBA00022448"/>
    </source>
</evidence>
<dbReference type="Pfam" id="PF00258">
    <property type="entry name" value="Flavodoxin_1"/>
    <property type="match status" value="1"/>
</dbReference>
<feature type="binding site" evidence="11 13">
    <location>
        <begin position="407"/>
        <end position="410"/>
    </location>
    <ligand>
        <name>FAD</name>
        <dbReference type="ChEBI" id="CHEBI:57692"/>
    </ligand>
</feature>
<evidence type="ECO:0000256" key="9">
    <source>
        <dbReference type="ARBA" id="ARBA00023192"/>
    </source>
</evidence>
<evidence type="ECO:0000256" key="11">
    <source>
        <dbReference type="HAMAP-Rule" id="MF_01541"/>
    </source>
</evidence>
<comment type="cofactor">
    <cofactor evidence="11 12 13">
        <name>FMN</name>
        <dbReference type="ChEBI" id="CHEBI:58210"/>
    </cofactor>
    <text evidence="11 12 13">Binds 1 FMN per subunit.</text>
</comment>
<evidence type="ECO:0000256" key="13">
    <source>
        <dbReference type="PIRSR" id="PIRSR000207-1"/>
    </source>
</evidence>
<evidence type="ECO:0000256" key="3">
    <source>
        <dbReference type="ARBA" id="ARBA00022630"/>
    </source>
</evidence>
<feature type="binding site" evidence="11 13">
    <location>
        <begin position="90"/>
        <end position="95"/>
    </location>
    <ligand>
        <name>FMN</name>
        <dbReference type="ChEBI" id="CHEBI:58210"/>
    </ligand>
</feature>
<dbReference type="GO" id="GO:0005829">
    <property type="term" value="C:cytosol"/>
    <property type="evidence" value="ECO:0007669"/>
    <property type="project" value="TreeGrafter"/>
</dbReference>